<reference evidence="3" key="1">
    <citation type="journal article" date="2020" name="Stud. Mycol.">
        <title>101 Dothideomycetes genomes: a test case for predicting lifestyles and emergence of pathogens.</title>
        <authorList>
            <person name="Haridas S."/>
            <person name="Albert R."/>
            <person name="Binder M."/>
            <person name="Bloem J."/>
            <person name="Labutti K."/>
            <person name="Salamov A."/>
            <person name="Andreopoulos B."/>
            <person name="Baker S."/>
            <person name="Barry K."/>
            <person name="Bills G."/>
            <person name="Bluhm B."/>
            <person name="Cannon C."/>
            <person name="Castanera R."/>
            <person name="Culley D."/>
            <person name="Daum C."/>
            <person name="Ezra D."/>
            <person name="Gonzalez J."/>
            <person name="Henrissat B."/>
            <person name="Kuo A."/>
            <person name="Liang C."/>
            <person name="Lipzen A."/>
            <person name="Lutzoni F."/>
            <person name="Magnuson J."/>
            <person name="Mondo S."/>
            <person name="Nolan M."/>
            <person name="Ohm R."/>
            <person name="Pangilinan J."/>
            <person name="Park H.-J."/>
            <person name="Ramirez L."/>
            <person name="Alfaro M."/>
            <person name="Sun H."/>
            <person name="Tritt A."/>
            <person name="Yoshinaga Y."/>
            <person name="Zwiers L.-H."/>
            <person name="Turgeon B."/>
            <person name="Goodwin S."/>
            <person name="Spatafora J."/>
            <person name="Crous P."/>
            <person name="Grigoriev I."/>
        </authorList>
    </citation>
    <scope>NUCLEOTIDE SEQUENCE</scope>
    <source>
        <strain evidence="3">CBS 113389</strain>
    </source>
</reference>
<feature type="compositionally biased region" description="Basic and acidic residues" evidence="2">
    <location>
        <begin position="1"/>
        <end position="13"/>
    </location>
</feature>
<evidence type="ECO:0000313" key="4">
    <source>
        <dbReference type="Proteomes" id="UP000799767"/>
    </source>
</evidence>
<feature type="binding site" evidence="1">
    <location>
        <position position="69"/>
    </location>
    <ligand>
        <name>S-adenosyl-L-methionine</name>
        <dbReference type="ChEBI" id="CHEBI:59789"/>
    </ligand>
</feature>
<proteinExistence type="inferred from homology"/>
<accession>A0A6A6PK35</accession>
<dbReference type="Pfam" id="PF10294">
    <property type="entry name" value="Methyltransf_16"/>
    <property type="match status" value="1"/>
</dbReference>
<dbReference type="HAMAP" id="MF_03198">
    <property type="entry name" value="Methyltr_EFM6"/>
    <property type="match status" value="1"/>
</dbReference>
<evidence type="ECO:0000256" key="1">
    <source>
        <dbReference type="HAMAP-Rule" id="MF_03198"/>
    </source>
</evidence>
<protein>
    <recommendedName>
        <fullName evidence="1">Protein-lysine N-methyltransferase EFM6</fullName>
        <ecNumber evidence="1">2.1.1.-</ecNumber>
    </recommendedName>
    <alternativeName>
        <fullName evidence="1">Elongation factor methyltransferase 6</fullName>
    </alternativeName>
</protein>
<dbReference type="SUPFAM" id="SSF53335">
    <property type="entry name" value="S-adenosyl-L-methionine-dependent methyltransferases"/>
    <property type="match status" value="1"/>
</dbReference>
<feature type="binding site" evidence="1">
    <location>
        <position position="166"/>
    </location>
    <ligand>
        <name>S-adenosyl-L-methionine</name>
        <dbReference type="ChEBI" id="CHEBI:59789"/>
    </ligand>
</feature>
<dbReference type="EMBL" id="MU001640">
    <property type="protein sequence ID" value="KAF2479873.1"/>
    <property type="molecule type" value="Genomic_DNA"/>
</dbReference>
<evidence type="ECO:0000256" key="2">
    <source>
        <dbReference type="SAM" id="MobiDB-lite"/>
    </source>
</evidence>
<organism evidence="3 4">
    <name type="scientific">Neohortaea acidophila</name>
    <dbReference type="NCBI Taxonomy" id="245834"/>
    <lineage>
        <taxon>Eukaryota</taxon>
        <taxon>Fungi</taxon>
        <taxon>Dikarya</taxon>
        <taxon>Ascomycota</taxon>
        <taxon>Pezizomycotina</taxon>
        <taxon>Dothideomycetes</taxon>
        <taxon>Dothideomycetidae</taxon>
        <taxon>Mycosphaerellales</taxon>
        <taxon>Teratosphaeriaceae</taxon>
        <taxon>Neohortaea</taxon>
    </lineage>
</organism>
<keyword evidence="1" id="KW-0949">S-adenosyl-L-methionine</keyword>
<feature type="binding site" evidence="1">
    <location>
        <begin position="96"/>
        <end position="98"/>
    </location>
    <ligand>
        <name>S-adenosyl-L-methionine</name>
        <dbReference type="ChEBI" id="CHEBI:59789"/>
    </ligand>
</feature>
<dbReference type="InterPro" id="IPR029063">
    <property type="entry name" value="SAM-dependent_MTases_sf"/>
</dbReference>
<dbReference type="GO" id="GO:0005829">
    <property type="term" value="C:cytosol"/>
    <property type="evidence" value="ECO:0007669"/>
    <property type="project" value="TreeGrafter"/>
</dbReference>
<dbReference type="OrthoDB" id="407325at2759"/>
<keyword evidence="4" id="KW-1185">Reference proteome</keyword>
<keyword evidence="1 3" id="KW-0808">Transferase</keyword>
<feature type="binding site" evidence="1">
    <location>
        <position position="120"/>
    </location>
    <ligand>
        <name>S-adenosyl-L-methionine</name>
        <dbReference type="ChEBI" id="CHEBI:59789"/>
    </ligand>
</feature>
<comment type="function">
    <text evidence="1">S-adenosyl-L-methionine-dependent protein-lysine N-methyltransferase that methylates elongation factor 1-alpha.</text>
</comment>
<dbReference type="AlphaFoldDB" id="A0A6A6PK35"/>
<name>A0A6A6PK35_9PEZI</name>
<feature type="binding site" evidence="1">
    <location>
        <position position="148"/>
    </location>
    <ligand>
        <name>S-adenosyl-L-methionine</name>
        <dbReference type="ChEBI" id="CHEBI:59789"/>
    </ligand>
</feature>
<keyword evidence="1" id="KW-0963">Cytoplasm</keyword>
<dbReference type="PANTHER" id="PTHR14614">
    <property type="entry name" value="HEPATOCELLULAR CARCINOMA-ASSOCIATED ANTIGEN"/>
    <property type="match status" value="1"/>
</dbReference>
<dbReference type="Gene3D" id="3.40.50.150">
    <property type="entry name" value="Vaccinia Virus protein VP39"/>
    <property type="match status" value="1"/>
</dbReference>
<keyword evidence="1 3" id="KW-0489">Methyltransferase</keyword>
<dbReference type="GO" id="GO:0032259">
    <property type="term" value="P:methylation"/>
    <property type="evidence" value="ECO:0007669"/>
    <property type="project" value="UniProtKB-KW"/>
</dbReference>
<dbReference type="PANTHER" id="PTHR14614:SF152">
    <property type="entry name" value="PROTEIN-LYSINE N-METHYLTRANSFERASE EFM6"/>
    <property type="match status" value="1"/>
</dbReference>
<dbReference type="InterPro" id="IPR019410">
    <property type="entry name" value="Methyltransf_16"/>
</dbReference>
<gene>
    <name evidence="1" type="primary">EFM6</name>
    <name evidence="3" type="ORF">BDY17DRAFT_302842</name>
</gene>
<evidence type="ECO:0000313" key="3">
    <source>
        <dbReference type="EMBL" id="KAF2479873.1"/>
    </source>
</evidence>
<comment type="subcellular location">
    <subcellularLocation>
        <location evidence="1">Cytoplasm</location>
    </subcellularLocation>
</comment>
<dbReference type="InterPro" id="IPR033684">
    <property type="entry name" value="EFM6"/>
</dbReference>
<dbReference type="EC" id="2.1.1.-" evidence="1"/>
<comment type="similarity">
    <text evidence="1">Belongs to the class I-like SAM-binding methyltransferase superfamily. METTL21 family. EFM6 subfamily.</text>
</comment>
<feature type="region of interest" description="Disordered" evidence="2">
    <location>
        <begin position="1"/>
        <end position="22"/>
    </location>
</feature>
<dbReference type="Proteomes" id="UP000799767">
    <property type="component" value="Unassembled WGS sequence"/>
</dbReference>
<sequence length="244" mass="27303">MTEEQQQRQHDSAEGEEEGDGLVFGVSEDLVQSRERSAAHTGSFDFDGLLQPPLRVHIDLTKGNGGTTWPAGMTLATYLLRRKREALKELSIVELGAGGGLVGLAVAMGCRPKHTLHITDQESMLALMRQNIALNNLEGQISASVYNWGEATPSAIPKHPDVVLAADCVYFEPAFPLLQQTLRDLIGPSTTCYFCYKRRRRADQHFMRKVKKDFLVEDVDDDPDRESYARENISLCTIRRKREG</sequence>
<dbReference type="GO" id="GO:0016279">
    <property type="term" value="F:protein-lysine N-methyltransferase activity"/>
    <property type="evidence" value="ECO:0007669"/>
    <property type="project" value="UniProtKB-UniRule"/>
</dbReference>